<evidence type="ECO:0000313" key="4">
    <source>
        <dbReference type="Proteomes" id="UP000820818"/>
    </source>
</evidence>
<organism evidence="3 4">
    <name type="scientific">Daphnia sinensis</name>
    <dbReference type="NCBI Taxonomy" id="1820382"/>
    <lineage>
        <taxon>Eukaryota</taxon>
        <taxon>Metazoa</taxon>
        <taxon>Ecdysozoa</taxon>
        <taxon>Arthropoda</taxon>
        <taxon>Crustacea</taxon>
        <taxon>Branchiopoda</taxon>
        <taxon>Diplostraca</taxon>
        <taxon>Cladocera</taxon>
        <taxon>Anomopoda</taxon>
        <taxon>Daphniidae</taxon>
        <taxon>Daphnia</taxon>
        <taxon>Daphnia similis group</taxon>
    </lineage>
</organism>
<dbReference type="Pfam" id="PF21787">
    <property type="entry name" value="TNP-like_RNaseH_N"/>
    <property type="match status" value="1"/>
</dbReference>
<dbReference type="EMBL" id="WJBH02000002">
    <property type="protein sequence ID" value="KAI9562462.1"/>
    <property type="molecule type" value="Genomic_DNA"/>
</dbReference>
<keyword evidence="1" id="KW-0812">Transmembrane</keyword>
<name>A0AAD5L039_9CRUS</name>
<keyword evidence="1" id="KW-0472">Membrane</keyword>
<feature type="domain" description="Transposable element P transposase-like RNase H" evidence="2">
    <location>
        <begin position="2"/>
        <end position="116"/>
    </location>
</feature>
<protein>
    <submittedName>
        <fullName evidence="3">THAP domain-containing protein 9</fullName>
    </submittedName>
</protein>
<dbReference type="AlphaFoldDB" id="A0AAD5L039"/>
<proteinExistence type="predicted"/>
<reference evidence="3 4" key="1">
    <citation type="submission" date="2022-05" db="EMBL/GenBank/DDBJ databases">
        <title>A multi-omics perspective on studying reproductive biology in Daphnia sinensis.</title>
        <authorList>
            <person name="Jia J."/>
        </authorList>
    </citation>
    <scope>NUCLEOTIDE SEQUENCE [LARGE SCALE GENOMIC DNA]</scope>
    <source>
        <strain evidence="3 4">WSL</strain>
    </source>
</reference>
<evidence type="ECO:0000313" key="3">
    <source>
        <dbReference type="EMBL" id="KAI9562462.1"/>
    </source>
</evidence>
<keyword evidence="4" id="KW-1185">Reference proteome</keyword>
<sequence>MEKHCSLVLDEMTIGPGEEYIPQRDKFVGKVDMGGIIDRNDSTKLATKMLGYILVGLNTFYKIPVAFFLVNQLTAKEQEALTVQVIKDVEGCGCGFKIERLVTDNLAVNTNMFKRMNGGTLHHVIRHPVQQYNEEEISSIPLVYCPLFLSFDYT</sequence>
<gene>
    <name evidence="3" type="ORF">GHT06_009895</name>
</gene>
<comment type="caution">
    <text evidence="3">The sequence shown here is derived from an EMBL/GenBank/DDBJ whole genome shotgun (WGS) entry which is preliminary data.</text>
</comment>
<keyword evidence="1" id="KW-1133">Transmembrane helix</keyword>
<accession>A0AAD5L039</accession>
<evidence type="ECO:0000259" key="2">
    <source>
        <dbReference type="Pfam" id="PF21787"/>
    </source>
</evidence>
<dbReference type="Proteomes" id="UP000820818">
    <property type="component" value="Linkage Group LG2"/>
</dbReference>
<dbReference type="InterPro" id="IPR048365">
    <property type="entry name" value="TNP-like_RNaseH_N"/>
</dbReference>
<evidence type="ECO:0000256" key="1">
    <source>
        <dbReference type="SAM" id="Phobius"/>
    </source>
</evidence>
<feature type="transmembrane region" description="Helical" evidence="1">
    <location>
        <begin position="49"/>
        <end position="70"/>
    </location>
</feature>